<dbReference type="AlphaFoldDB" id="A0A1X7PQA2"/>
<dbReference type="EMBL" id="FXBL01000004">
    <property type="protein sequence ID" value="SMH53943.1"/>
    <property type="molecule type" value="Genomic_DNA"/>
</dbReference>
<reference evidence="6 7" key="1">
    <citation type="submission" date="2017-04" db="EMBL/GenBank/DDBJ databases">
        <authorList>
            <person name="Afonso C.L."/>
            <person name="Miller P.J."/>
            <person name="Scott M.A."/>
            <person name="Spackman E."/>
            <person name="Goraichik I."/>
            <person name="Dimitrov K.M."/>
            <person name="Suarez D.L."/>
            <person name="Swayne D.E."/>
        </authorList>
    </citation>
    <scope>NUCLEOTIDE SEQUENCE [LARGE SCALE GENOMIC DNA]</scope>
    <source>
        <strain evidence="6 7">B5P</strain>
    </source>
</reference>
<organism evidence="6 7">
    <name type="scientific">Mesorhizobium australicum</name>
    <dbReference type="NCBI Taxonomy" id="536018"/>
    <lineage>
        <taxon>Bacteria</taxon>
        <taxon>Pseudomonadati</taxon>
        <taxon>Pseudomonadota</taxon>
        <taxon>Alphaproteobacteria</taxon>
        <taxon>Hyphomicrobiales</taxon>
        <taxon>Phyllobacteriaceae</taxon>
        <taxon>Mesorhizobium</taxon>
    </lineage>
</organism>
<dbReference type="Gene3D" id="3.40.190.10">
    <property type="entry name" value="Periplasmic binding protein-like II"/>
    <property type="match status" value="1"/>
</dbReference>
<feature type="domain" description="Solute-binding protein family 5" evidence="5">
    <location>
        <begin position="84"/>
        <end position="449"/>
    </location>
</feature>
<dbReference type="Pfam" id="PF00496">
    <property type="entry name" value="SBP_bac_5"/>
    <property type="match status" value="1"/>
</dbReference>
<dbReference type="PANTHER" id="PTHR30290:SF38">
    <property type="entry name" value="D,D-DIPEPTIDE-BINDING PERIPLASMIC PROTEIN DDPA-RELATED"/>
    <property type="match status" value="1"/>
</dbReference>
<protein>
    <submittedName>
        <fullName evidence="6">Peptide/nickel transport system substrate-binding protein</fullName>
    </submittedName>
</protein>
<evidence type="ECO:0000259" key="5">
    <source>
        <dbReference type="Pfam" id="PF00496"/>
    </source>
</evidence>
<evidence type="ECO:0000256" key="4">
    <source>
        <dbReference type="SAM" id="SignalP"/>
    </source>
</evidence>
<evidence type="ECO:0000256" key="3">
    <source>
        <dbReference type="ARBA" id="ARBA00022729"/>
    </source>
</evidence>
<dbReference type="GO" id="GO:0015833">
    <property type="term" value="P:peptide transport"/>
    <property type="evidence" value="ECO:0007669"/>
    <property type="project" value="TreeGrafter"/>
</dbReference>
<dbReference type="GO" id="GO:0030288">
    <property type="term" value="C:outer membrane-bounded periplasmic space"/>
    <property type="evidence" value="ECO:0007669"/>
    <property type="project" value="UniProtKB-ARBA"/>
</dbReference>
<dbReference type="GO" id="GO:1904680">
    <property type="term" value="F:peptide transmembrane transporter activity"/>
    <property type="evidence" value="ECO:0007669"/>
    <property type="project" value="TreeGrafter"/>
</dbReference>
<evidence type="ECO:0000256" key="1">
    <source>
        <dbReference type="ARBA" id="ARBA00004418"/>
    </source>
</evidence>
<dbReference type="RefSeq" id="WP_085466614.1">
    <property type="nucleotide sequence ID" value="NZ_FXBL01000004.1"/>
</dbReference>
<accession>A0A1X7PQA2</accession>
<dbReference type="Proteomes" id="UP000193083">
    <property type="component" value="Unassembled WGS sequence"/>
</dbReference>
<keyword evidence="3 4" id="KW-0732">Signal</keyword>
<dbReference type="SUPFAM" id="SSF53850">
    <property type="entry name" value="Periplasmic binding protein-like II"/>
    <property type="match status" value="1"/>
</dbReference>
<evidence type="ECO:0000313" key="6">
    <source>
        <dbReference type="EMBL" id="SMH53943.1"/>
    </source>
</evidence>
<dbReference type="InterPro" id="IPR006311">
    <property type="entry name" value="TAT_signal"/>
</dbReference>
<dbReference type="InterPro" id="IPR000914">
    <property type="entry name" value="SBP_5_dom"/>
</dbReference>
<feature type="signal peptide" evidence="4">
    <location>
        <begin position="1"/>
        <end position="34"/>
    </location>
</feature>
<evidence type="ECO:0000256" key="2">
    <source>
        <dbReference type="ARBA" id="ARBA00005695"/>
    </source>
</evidence>
<gene>
    <name evidence="6" type="ORF">SAMN02982922_4975</name>
</gene>
<dbReference type="PIRSF" id="PIRSF002741">
    <property type="entry name" value="MppA"/>
    <property type="match status" value="1"/>
</dbReference>
<sequence>MSKMNTQISRRLILKGLAGAAALSQVGFSFTQNAAAASVPAKGGVMTILPGWEPPMLVSLSSPSSLPLSGKVTEGLLQFDLEMKPQAQLATEWTVSDDTLTYTFKLRQGVKWHDGADFTAADVIFSLGTLKKSHPRGRTTFAHVESMEAPDDHTVVLKLAKPTLFLLTALSAAESPIVPKHIYDGSDPATNPANIAPIGTGPFVFKEWVRGSHVVYERNPNYWDAGKPYLDGIVARFIPDQAARSVGFETGELDAGFRTPVALNDVERLEDITTLAFEANGYQYSPPNNVCLEFNLDVEKFKDIRVRQAIAHTINRDAICKIVFFGKAVPSHSPVVPGLKAFHNSKPSPYPVDIDKANALLDEAGFPRGADGKRFAVTLDYPSEDTTRRLAEYMRATLSRIGIEVTARGQDLGSIAKRVYTDRDFEMQLASLSPLFDPQVGVQRTYWSKNFIKGVPYSNATHYANPEVDALLEGAAVEASPEKRIEMWMKIQDLVMHDIPTINLVMPVWETIHTTRSHGMADTASGFEGTFASAYIAA</sequence>
<dbReference type="InterPro" id="IPR039424">
    <property type="entry name" value="SBP_5"/>
</dbReference>
<name>A0A1X7PQA2_9HYPH</name>
<feature type="chain" id="PRO_5010882626" evidence="4">
    <location>
        <begin position="35"/>
        <end position="538"/>
    </location>
</feature>
<dbReference type="Gene3D" id="3.10.105.10">
    <property type="entry name" value="Dipeptide-binding Protein, Domain 3"/>
    <property type="match status" value="1"/>
</dbReference>
<comment type="subcellular location">
    <subcellularLocation>
        <location evidence="1">Periplasm</location>
    </subcellularLocation>
</comment>
<keyword evidence="7" id="KW-1185">Reference proteome</keyword>
<dbReference type="CDD" id="cd08517">
    <property type="entry name" value="PBP2_NikA_DppA_OppA_like_13"/>
    <property type="match status" value="1"/>
</dbReference>
<dbReference type="InterPro" id="IPR030678">
    <property type="entry name" value="Peptide/Ni-bd"/>
</dbReference>
<dbReference type="GO" id="GO:0043190">
    <property type="term" value="C:ATP-binding cassette (ABC) transporter complex"/>
    <property type="evidence" value="ECO:0007669"/>
    <property type="project" value="InterPro"/>
</dbReference>
<dbReference type="PANTHER" id="PTHR30290">
    <property type="entry name" value="PERIPLASMIC BINDING COMPONENT OF ABC TRANSPORTER"/>
    <property type="match status" value="1"/>
</dbReference>
<comment type="similarity">
    <text evidence="2">Belongs to the bacterial solute-binding protein 5 family.</text>
</comment>
<evidence type="ECO:0000313" key="7">
    <source>
        <dbReference type="Proteomes" id="UP000193083"/>
    </source>
</evidence>
<proteinExistence type="inferred from homology"/>
<dbReference type="PROSITE" id="PS51318">
    <property type="entry name" value="TAT"/>
    <property type="match status" value="1"/>
</dbReference>